<dbReference type="EMBL" id="PKMF04001013">
    <property type="protein sequence ID" value="KAK7815366.1"/>
    <property type="molecule type" value="Genomic_DNA"/>
</dbReference>
<comment type="caution">
    <text evidence="1">The sequence shown here is derived from an EMBL/GenBank/DDBJ whole genome shotgun (WGS) entry which is preliminary data.</text>
</comment>
<protein>
    <submittedName>
        <fullName evidence="1">Uncharacterized protein</fullName>
    </submittedName>
</protein>
<name>A0AAW0ILP5_QUESU</name>
<evidence type="ECO:0000313" key="1">
    <source>
        <dbReference type="EMBL" id="KAK7815365.1"/>
    </source>
</evidence>
<accession>A0AAW0ILP5</accession>
<reference evidence="1" key="3">
    <citation type="submission" date="2023-07" db="EMBL/GenBank/DDBJ databases">
        <title>An improved reference 1 genome and first organelle genomes of Quercus suber.</title>
        <authorList>
            <consortium name="Genosuber Consortium"/>
            <person name="Usie A."/>
            <person name="Serra O."/>
            <person name="Barros P."/>
        </authorList>
    </citation>
    <scope>NUCLEOTIDE SEQUENCE</scope>
    <source>
        <strain evidence="1">HL8</strain>
        <tissue evidence="1">Leaves</tissue>
    </source>
</reference>
<dbReference type="Proteomes" id="UP000237347">
    <property type="component" value="Unassembled WGS sequence"/>
</dbReference>
<reference evidence="1" key="1">
    <citation type="submission" date="2017-12" db="EMBL/GenBank/DDBJ databases">
        <authorList>
            <person name="Barbosa P."/>
            <person name="Usie A."/>
            <person name="Ramos A.M."/>
        </authorList>
    </citation>
    <scope>NUCLEOTIDE SEQUENCE</scope>
    <source>
        <strain evidence="1">HL8</strain>
        <tissue evidence="1">Leaves</tissue>
    </source>
</reference>
<dbReference type="AlphaFoldDB" id="A0AAW0ILP5"/>
<sequence length="100" mass="11035">MHKYSVRNSIGGLLKNLSSEFPWMKYSLGNTFDLTKILLNSSLASRLSISIESLSSNKRAVEKESSMLSLNADKIPTYVQIELNICSGTSSIPHKLLLSS</sequence>
<keyword evidence="3" id="KW-1185">Reference proteome</keyword>
<reference evidence="1 3" key="2">
    <citation type="journal article" date="2018" name="Sci. Data">
        <title>The draft genome sequence of cork oak.</title>
        <authorList>
            <person name="Ramos A.M."/>
            <person name="Usie A."/>
            <person name="Barbosa P."/>
            <person name="Barros P.M."/>
            <person name="Capote T."/>
            <person name="Chaves I."/>
            <person name="Simoes F."/>
            <person name="Abreu I."/>
            <person name="Carrasquinho I."/>
            <person name="Faro C."/>
            <person name="Guimaraes J.B."/>
            <person name="Mendonca D."/>
            <person name="Nobrega F."/>
            <person name="Rodrigues L."/>
            <person name="Saibo N.J.M."/>
            <person name="Varela M.C."/>
            <person name="Egas C."/>
            <person name="Matos J."/>
            <person name="Miguel C.M."/>
            <person name="Oliveira M.M."/>
            <person name="Ricardo C.P."/>
            <person name="Goncalves S."/>
        </authorList>
    </citation>
    <scope>NUCLEOTIDE SEQUENCE [LARGE SCALE GENOMIC DNA]</scope>
    <source>
        <strain evidence="3">cv. HL8</strain>
        <strain evidence="1">HL8</strain>
    </source>
</reference>
<evidence type="ECO:0000313" key="3">
    <source>
        <dbReference type="Proteomes" id="UP000237347"/>
    </source>
</evidence>
<evidence type="ECO:0000313" key="2">
    <source>
        <dbReference type="EMBL" id="KAK7815366.1"/>
    </source>
</evidence>
<dbReference type="EMBL" id="PKMF04001013">
    <property type="protein sequence ID" value="KAK7815365.1"/>
    <property type="molecule type" value="Genomic_DNA"/>
</dbReference>
<proteinExistence type="predicted"/>
<gene>
    <name evidence="2" type="ORF">CFP56_001707</name>
    <name evidence="1" type="ORF">CFP56_001708</name>
</gene>
<organism evidence="1 3">
    <name type="scientific">Quercus suber</name>
    <name type="common">Cork oak</name>
    <dbReference type="NCBI Taxonomy" id="58331"/>
    <lineage>
        <taxon>Eukaryota</taxon>
        <taxon>Viridiplantae</taxon>
        <taxon>Streptophyta</taxon>
        <taxon>Embryophyta</taxon>
        <taxon>Tracheophyta</taxon>
        <taxon>Spermatophyta</taxon>
        <taxon>Magnoliopsida</taxon>
        <taxon>eudicotyledons</taxon>
        <taxon>Gunneridae</taxon>
        <taxon>Pentapetalae</taxon>
        <taxon>rosids</taxon>
        <taxon>fabids</taxon>
        <taxon>Fagales</taxon>
        <taxon>Fagaceae</taxon>
        <taxon>Quercus</taxon>
    </lineage>
</organism>